<reference evidence="14" key="1">
    <citation type="journal article" date="2014" name="Int. J. Syst. Evol. Microbiol.">
        <title>Complete genome sequence of Corynebacterium casei LMG S-19264T (=DSM 44701T), isolated from a smear-ripened cheese.</title>
        <authorList>
            <consortium name="US DOE Joint Genome Institute (JGI-PGF)"/>
            <person name="Walter F."/>
            <person name="Albersmeier A."/>
            <person name="Kalinowski J."/>
            <person name="Ruckert C."/>
        </authorList>
    </citation>
    <scope>NUCLEOTIDE SEQUENCE</scope>
    <source>
        <strain evidence="14">JCM 4346</strain>
    </source>
</reference>
<dbReference type="EMBL" id="BMSX01000005">
    <property type="protein sequence ID" value="GGR10499.1"/>
    <property type="molecule type" value="Genomic_DNA"/>
</dbReference>
<comment type="similarity">
    <text evidence="2">Belongs to the TMEM175 family.</text>
</comment>
<keyword evidence="15" id="KW-1185">Reference proteome</keyword>
<reference evidence="14" key="2">
    <citation type="submission" date="2020-09" db="EMBL/GenBank/DDBJ databases">
        <authorList>
            <person name="Sun Q."/>
            <person name="Ohkuma M."/>
        </authorList>
    </citation>
    <scope>NUCLEOTIDE SEQUENCE</scope>
    <source>
        <strain evidence="14">JCM 4346</strain>
    </source>
</reference>
<evidence type="ECO:0000256" key="4">
    <source>
        <dbReference type="ARBA" id="ARBA00022538"/>
    </source>
</evidence>
<dbReference type="GO" id="GO:0015252">
    <property type="term" value="F:proton channel activity"/>
    <property type="evidence" value="ECO:0007669"/>
    <property type="project" value="InterPro"/>
</dbReference>
<dbReference type="AlphaFoldDB" id="A0A918F5P1"/>
<keyword evidence="9" id="KW-0406">Ion transport</keyword>
<evidence type="ECO:0000256" key="5">
    <source>
        <dbReference type="ARBA" id="ARBA00022692"/>
    </source>
</evidence>
<dbReference type="Proteomes" id="UP000658320">
    <property type="component" value="Unassembled WGS sequence"/>
</dbReference>
<organism evidence="14 15">
    <name type="scientific">Streptomyces aurantiogriseus</name>
    <dbReference type="NCBI Taxonomy" id="66870"/>
    <lineage>
        <taxon>Bacteria</taxon>
        <taxon>Bacillati</taxon>
        <taxon>Actinomycetota</taxon>
        <taxon>Actinomycetes</taxon>
        <taxon>Kitasatosporales</taxon>
        <taxon>Streptomycetaceae</taxon>
        <taxon>Streptomyces</taxon>
    </lineage>
</organism>
<evidence type="ECO:0000256" key="7">
    <source>
        <dbReference type="ARBA" id="ARBA00022958"/>
    </source>
</evidence>
<comment type="subcellular location">
    <subcellularLocation>
        <location evidence="1">Membrane</location>
        <topology evidence="1">Multi-pass membrane protein</topology>
    </subcellularLocation>
</comment>
<name>A0A918F5P1_9ACTN</name>
<keyword evidence="5 13" id="KW-0812">Transmembrane</keyword>
<dbReference type="GO" id="GO:0016020">
    <property type="term" value="C:membrane"/>
    <property type="evidence" value="ECO:0007669"/>
    <property type="project" value="UniProtKB-SubCell"/>
</dbReference>
<dbReference type="InterPro" id="IPR010617">
    <property type="entry name" value="TMEM175-like"/>
</dbReference>
<evidence type="ECO:0000256" key="2">
    <source>
        <dbReference type="ARBA" id="ARBA00006920"/>
    </source>
</evidence>
<evidence type="ECO:0000256" key="1">
    <source>
        <dbReference type="ARBA" id="ARBA00004141"/>
    </source>
</evidence>
<keyword evidence="10 13" id="KW-0472">Membrane</keyword>
<protein>
    <submittedName>
        <fullName evidence="14">DUF1211 domain-containing membrane protein</fullName>
    </submittedName>
</protein>
<comment type="caution">
    <text evidence="14">The sequence shown here is derived from an EMBL/GenBank/DDBJ whole genome shotgun (WGS) entry which is preliminary data.</text>
</comment>
<dbReference type="GO" id="GO:0005267">
    <property type="term" value="F:potassium channel activity"/>
    <property type="evidence" value="ECO:0007669"/>
    <property type="project" value="UniProtKB-KW"/>
</dbReference>
<feature type="transmembrane region" description="Helical" evidence="13">
    <location>
        <begin position="101"/>
        <end position="121"/>
    </location>
</feature>
<evidence type="ECO:0000256" key="11">
    <source>
        <dbReference type="ARBA" id="ARBA00023303"/>
    </source>
</evidence>
<evidence type="ECO:0000256" key="9">
    <source>
        <dbReference type="ARBA" id="ARBA00023065"/>
    </source>
</evidence>
<keyword evidence="11" id="KW-0407">Ion channel</keyword>
<feature type="transmembrane region" description="Helical" evidence="13">
    <location>
        <begin position="42"/>
        <end position="59"/>
    </location>
</feature>
<evidence type="ECO:0000256" key="8">
    <source>
        <dbReference type="ARBA" id="ARBA00022989"/>
    </source>
</evidence>
<feature type="transmembrane region" description="Helical" evidence="13">
    <location>
        <begin position="142"/>
        <end position="165"/>
    </location>
</feature>
<evidence type="ECO:0000313" key="15">
    <source>
        <dbReference type="Proteomes" id="UP000658320"/>
    </source>
</evidence>
<gene>
    <name evidence="14" type="ORF">GCM10010251_28040</name>
</gene>
<keyword evidence="4" id="KW-0633">Potassium transport</keyword>
<evidence type="ECO:0000313" key="14">
    <source>
        <dbReference type="EMBL" id="GGR10499.1"/>
    </source>
</evidence>
<dbReference type="Pfam" id="PF06736">
    <property type="entry name" value="TMEM175"/>
    <property type="match status" value="1"/>
</dbReference>
<evidence type="ECO:0000256" key="13">
    <source>
        <dbReference type="SAM" id="Phobius"/>
    </source>
</evidence>
<evidence type="ECO:0000256" key="12">
    <source>
        <dbReference type="ARBA" id="ARBA00034430"/>
    </source>
</evidence>
<keyword evidence="3" id="KW-0813">Transport</keyword>
<evidence type="ECO:0000256" key="6">
    <source>
        <dbReference type="ARBA" id="ARBA00022826"/>
    </source>
</evidence>
<keyword evidence="8 13" id="KW-1133">Transmembrane helix</keyword>
<evidence type="ECO:0000256" key="3">
    <source>
        <dbReference type="ARBA" id="ARBA00022448"/>
    </source>
</evidence>
<sequence>MLALTDGVTAIAMTLLVLDIELPEGLDGAELRRALDEVQSQVGAFVLSAVVIALFWRAHHAAVRNAEGIDLYAFWLNVAFLVLVSLIPFPTHVLEMYGDRFLGPGLYGAVIGAAALVLYGLDLHVSRSAGANWRSVPLPAQAVVFLASVGIARFSPLAAICSWAASVPLSVLADRIAARARERP</sequence>
<accession>A0A918F5P1</accession>
<proteinExistence type="inferred from homology"/>
<keyword evidence="6" id="KW-0631">Potassium channel</keyword>
<evidence type="ECO:0000256" key="10">
    <source>
        <dbReference type="ARBA" id="ARBA00023136"/>
    </source>
</evidence>
<comment type="catalytic activity">
    <reaction evidence="12">
        <text>K(+)(in) = K(+)(out)</text>
        <dbReference type="Rhea" id="RHEA:29463"/>
        <dbReference type="ChEBI" id="CHEBI:29103"/>
    </reaction>
</comment>
<keyword evidence="7" id="KW-0630">Potassium</keyword>
<feature type="transmembrane region" description="Helical" evidence="13">
    <location>
        <begin position="71"/>
        <end position="89"/>
    </location>
</feature>